<reference evidence="4" key="1">
    <citation type="journal article" date="2013" name="Genome Biol. Evol.">
        <title>Punctuated emergences of genetic and phenotypic innovations in eumetazoan, bilaterian, euteleostome, and hominidae ancestors.</title>
        <authorList>
            <person name="Wenger Y."/>
            <person name="Galliot B."/>
        </authorList>
    </citation>
    <scope>NUCLEOTIDE SEQUENCE</scope>
    <source>
        <tissue evidence="4">Whole animals</tissue>
    </source>
</reference>
<dbReference type="GO" id="GO:0042981">
    <property type="term" value="P:regulation of apoptotic process"/>
    <property type="evidence" value="ECO:0007669"/>
    <property type="project" value="TreeGrafter"/>
</dbReference>
<dbReference type="GO" id="GO:0006915">
    <property type="term" value="P:apoptotic process"/>
    <property type="evidence" value="ECO:0007669"/>
    <property type="project" value="UniProtKB-UniRule"/>
</dbReference>
<name>T2MJD4_HYDVU</name>
<dbReference type="Pfam" id="PF02017">
    <property type="entry name" value="CIDE-N"/>
    <property type="match status" value="1"/>
</dbReference>
<organism evidence="4">
    <name type="scientific">Hydra vulgaris</name>
    <name type="common">Hydra</name>
    <name type="synonym">Hydra attenuata</name>
    <dbReference type="NCBI Taxonomy" id="6087"/>
    <lineage>
        <taxon>Eukaryota</taxon>
        <taxon>Metazoa</taxon>
        <taxon>Cnidaria</taxon>
        <taxon>Hydrozoa</taxon>
        <taxon>Hydroidolina</taxon>
        <taxon>Anthoathecata</taxon>
        <taxon>Aplanulata</taxon>
        <taxon>Hydridae</taxon>
        <taxon>Hydra</taxon>
    </lineage>
</organism>
<dbReference type="PANTHER" id="PTHR12306:SF15">
    <property type="entry name" value="DNAATION FACTOR-RELATED PROTEIN 1, ISOFORM B-RELATED"/>
    <property type="match status" value="1"/>
</dbReference>
<dbReference type="KEGG" id="hmg:101237588"/>
<sequence length="207" mass="23801">MEFTDLKRKPFKVAKEDKLFKGIVVSCLEELKVRCISIFGFIVHSTLDVNVVLAEDGTLIDDEEYFGLLPENTYLIVRSNEQEKVATIFDSTDGKLETSESQETFIKTPLATIPSQVIKKLNNMSISEAMISLMTLSNEELEWILDSNISTFHKFLKVSEDELRIFYSTAEKELLRRNELTQANQLLHLYQKAKDSLDLVDSVKRKR</sequence>
<dbReference type="EMBL" id="HAAD01005964">
    <property type="protein sequence ID" value="CDG72196.1"/>
    <property type="molecule type" value="mRNA"/>
</dbReference>
<gene>
    <name evidence="4" type="primary">DFFA</name>
</gene>
<dbReference type="OrthoDB" id="9387550at2759"/>
<dbReference type="PANTHER" id="PTHR12306">
    <property type="entry name" value="CELL DEATH ACTIVATOR CIDE"/>
    <property type="match status" value="1"/>
</dbReference>
<evidence type="ECO:0000256" key="2">
    <source>
        <dbReference type="PROSITE-ProRule" id="PRU00447"/>
    </source>
</evidence>
<keyword evidence="1 2" id="KW-0053">Apoptosis</keyword>
<protein>
    <submittedName>
        <fullName evidence="4">DNAation factor subunit alpha</fullName>
    </submittedName>
</protein>
<dbReference type="GeneID" id="101237588"/>
<dbReference type="AlphaFoldDB" id="T2MJD4"/>
<dbReference type="SMART" id="SM00266">
    <property type="entry name" value="CAD"/>
    <property type="match status" value="1"/>
</dbReference>
<evidence type="ECO:0000313" key="4">
    <source>
        <dbReference type="EMBL" id="CDG72196.1"/>
    </source>
</evidence>
<dbReference type="SUPFAM" id="SSF54277">
    <property type="entry name" value="CAD &amp; PB1 domains"/>
    <property type="match status" value="1"/>
</dbReference>
<feature type="domain" description="CIDE-N" evidence="3">
    <location>
        <begin position="7"/>
        <end position="86"/>
    </location>
</feature>
<evidence type="ECO:0000259" key="3">
    <source>
        <dbReference type="PROSITE" id="PS51135"/>
    </source>
</evidence>
<dbReference type="PROSITE" id="PS51135">
    <property type="entry name" value="CIDE_N"/>
    <property type="match status" value="1"/>
</dbReference>
<accession>T2MJD4</accession>
<dbReference type="InterPro" id="IPR003508">
    <property type="entry name" value="CIDE-N_dom"/>
</dbReference>
<dbReference type="Gene3D" id="3.10.20.10">
    <property type="match status" value="1"/>
</dbReference>
<evidence type="ECO:0000256" key="1">
    <source>
        <dbReference type="ARBA" id="ARBA00022703"/>
    </source>
</evidence>
<proteinExistence type="evidence at transcript level"/>